<accession>A0A8J4VB84</accession>
<feature type="region of interest" description="Disordered" evidence="1">
    <location>
        <begin position="40"/>
        <end position="60"/>
    </location>
</feature>
<comment type="caution">
    <text evidence="3">The sequence shown here is derived from an EMBL/GenBank/DDBJ whole genome shotgun (WGS) entry which is preliminary data.</text>
</comment>
<proteinExistence type="predicted"/>
<organism evidence="3 4">
    <name type="scientific">Castanea mollissima</name>
    <name type="common">Chinese chestnut</name>
    <dbReference type="NCBI Taxonomy" id="60419"/>
    <lineage>
        <taxon>Eukaryota</taxon>
        <taxon>Viridiplantae</taxon>
        <taxon>Streptophyta</taxon>
        <taxon>Embryophyta</taxon>
        <taxon>Tracheophyta</taxon>
        <taxon>Spermatophyta</taxon>
        <taxon>Magnoliopsida</taxon>
        <taxon>eudicotyledons</taxon>
        <taxon>Gunneridae</taxon>
        <taxon>Pentapetalae</taxon>
        <taxon>rosids</taxon>
        <taxon>fabids</taxon>
        <taxon>Fagales</taxon>
        <taxon>Fagaceae</taxon>
        <taxon>Castanea</taxon>
    </lineage>
</organism>
<sequence length="131" mass="14310">MAFHKSFTVVLNLIFTLSLIVVITNFITPSEGRQFEKLEVSQGNGNLGSGEANEEKMESNTKELGEMKDVTPFPNIPFPPFPNIPFPPFPQFSFPPPIQIPGIPPLPTIPMLPPAPPLPIPTIPFLTPPPA</sequence>
<keyword evidence="2" id="KW-0472">Membrane</keyword>
<reference evidence="3" key="1">
    <citation type="submission" date="2020-03" db="EMBL/GenBank/DDBJ databases">
        <title>Castanea mollissima Vanexum genome sequencing.</title>
        <authorList>
            <person name="Staton M."/>
        </authorList>
    </citation>
    <scope>NUCLEOTIDE SEQUENCE</scope>
    <source>
        <tissue evidence="3">Leaf</tissue>
    </source>
</reference>
<keyword evidence="2" id="KW-1133">Transmembrane helix</keyword>
<evidence type="ECO:0000256" key="2">
    <source>
        <dbReference type="SAM" id="Phobius"/>
    </source>
</evidence>
<evidence type="ECO:0000313" key="4">
    <source>
        <dbReference type="Proteomes" id="UP000737018"/>
    </source>
</evidence>
<dbReference type="EMBL" id="JRKL02003492">
    <property type="protein sequence ID" value="KAF3955078.1"/>
    <property type="molecule type" value="Genomic_DNA"/>
</dbReference>
<feature type="transmembrane region" description="Helical" evidence="2">
    <location>
        <begin position="6"/>
        <end position="27"/>
    </location>
</feature>
<keyword evidence="4" id="KW-1185">Reference proteome</keyword>
<gene>
    <name evidence="3" type="ORF">CMV_019665</name>
</gene>
<evidence type="ECO:0000313" key="3">
    <source>
        <dbReference type="EMBL" id="KAF3955078.1"/>
    </source>
</evidence>
<dbReference type="OrthoDB" id="10436259at2759"/>
<keyword evidence="2" id="KW-0812">Transmembrane</keyword>
<name>A0A8J4VB84_9ROSI</name>
<protein>
    <submittedName>
        <fullName evidence="3">Uncharacterized protein</fullName>
    </submittedName>
</protein>
<dbReference type="AlphaFoldDB" id="A0A8J4VB84"/>
<evidence type="ECO:0000256" key="1">
    <source>
        <dbReference type="SAM" id="MobiDB-lite"/>
    </source>
</evidence>
<dbReference type="Proteomes" id="UP000737018">
    <property type="component" value="Unassembled WGS sequence"/>
</dbReference>